<keyword evidence="5" id="KW-1185">Reference proteome</keyword>
<dbReference type="InterPro" id="IPR019251">
    <property type="entry name" value="DUF2231_TM"/>
</dbReference>
<evidence type="ECO:0000256" key="1">
    <source>
        <dbReference type="SAM" id="MobiDB-lite"/>
    </source>
</evidence>
<dbReference type="AlphaFoldDB" id="A0A318UGN0"/>
<keyword evidence="2" id="KW-1133">Transmembrane helix</keyword>
<gene>
    <name evidence="4" type="ORF">B0O44_10395</name>
</gene>
<dbReference type="RefSeq" id="WP_317047143.1">
    <property type="nucleotide sequence ID" value="NZ_QKLU01000003.1"/>
</dbReference>
<organism evidence="4 5">
    <name type="scientific">Pedobacter nutrimenti</name>
    <dbReference type="NCBI Taxonomy" id="1241337"/>
    <lineage>
        <taxon>Bacteria</taxon>
        <taxon>Pseudomonadati</taxon>
        <taxon>Bacteroidota</taxon>
        <taxon>Sphingobacteriia</taxon>
        <taxon>Sphingobacteriales</taxon>
        <taxon>Sphingobacteriaceae</taxon>
        <taxon>Pedobacter</taxon>
    </lineage>
</organism>
<keyword evidence="2" id="KW-0472">Membrane</keyword>
<evidence type="ECO:0000259" key="3">
    <source>
        <dbReference type="Pfam" id="PF09990"/>
    </source>
</evidence>
<proteinExistence type="predicted"/>
<protein>
    <submittedName>
        <fullName evidence="4">Putative membrane protein</fullName>
    </submittedName>
</protein>
<reference evidence="4 5" key="1">
    <citation type="submission" date="2018-06" db="EMBL/GenBank/DDBJ databases">
        <title>Genomic Encyclopedia of Archaeal and Bacterial Type Strains, Phase II (KMG-II): from individual species to whole genera.</title>
        <authorList>
            <person name="Goeker M."/>
        </authorList>
    </citation>
    <scope>NUCLEOTIDE SEQUENCE [LARGE SCALE GENOMIC DNA]</scope>
    <source>
        <strain evidence="4 5">DSM 27372</strain>
    </source>
</reference>
<evidence type="ECO:0000313" key="5">
    <source>
        <dbReference type="Proteomes" id="UP000248198"/>
    </source>
</evidence>
<feature type="transmembrane region" description="Helical" evidence="2">
    <location>
        <begin position="44"/>
        <end position="66"/>
    </location>
</feature>
<sequence length="305" mass="34348">MFSDFPSLHPLAIHFPIVLILMAAIFQVFVVWKPHWQEIRWATLLVMGGAFFSALAASTLFHAMIAPDAPKAAMAAFEEHEKYAQLTLWMSGITLLLKSIGVLFKIDRRLYEVIVLIAAIIAAVFLSITGHHGAKLTHIEGVGPKGNYLMKDHAGHDEKDMKGMGMPDKGSVQMNDSMPGMKNMPGMDTIKNVKGMDDMKGMDNKKDMKNMKGMDNMKNMKNMKGVKNMKDTKNMKGMENMKDTKNMKGMDNMKDMKDMDTMKNMKEMDNMKDMKGMNMKGNAMDSLRFPDNNPARKISKKPVKQ</sequence>
<dbReference type="EMBL" id="QKLU01000003">
    <property type="protein sequence ID" value="PYF74650.1"/>
    <property type="molecule type" value="Genomic_DNA"/>
</dbReference>
<feature type="region of interest" description="Disordered" evidence="1">
    <location>
        <begin position="273"/>
        <end position="305"/>
    </location>
</feature>
<feature type="transmembrane region" description="Helical" evidence="2">
    <location>
        <begin position="86"/>
        <end position="104"/>
    </location>
</feature>
<name>A0A318UGN0_9SPHI</name>
<dbReference type="Pfam" id="PF09990">
    <property type="entry name" value="DUF2231"/>
    <property type="match status" value="1"/>
</dbReference>
<dbReference type="Proteomes" id="UP000248198">
    <property type="component" value="Unassembled WGS sequence"/>
</dbReference>
<evidence type="ECO:0000256" key="2">
    <source>
        <dbReference type="SAM" id="Phobius"/>
    </source>
</evidence>
<feature type="transmembrane region" description="Helical" evidence="2">
    <location>
        <begin position="111"/>
        <end position="130"/>
    </location>
</feature>
<comment type="caution">
    <text evidence="4">The sequence shown here is derived from an EMBL/GenBank/DDBJ whole genome shotgun (WGS) entry which is preliminary data.</text>
</comment>
<evidence type="ECO:0000313" key="4">
    <source>
        <dbReference type="EMBL" id="PYF74650.1"/>
    </source>
</evidence>
<keyword evidence="2" id="KW-0812">Transmembrane</keyword>
<accession>A0A318UGN0</accession>
<feature type="domain" description="DUF2231" evidence="3">
    <location>
        <begin position="8"/>
        <end position="143"/>
    </location>
</feature>
<feature type="transmembrane region" description="Helical" evidence="2">
    <location>
        <begin position="12"/>
        <end position="32"/>
    </location>
</feature>